<evidence type="ECO:0000256" key="1">
    <source>
        <dbReference type="ARBA" id="ARBA00004141"/>
    </source>
</evidence>
<dbReference type="GO" id="GO:0016020">
    <property type="term" value="C:membrane"/>
    <property type="evidence" value="ECO:0007669"/>
    <property type="project" value="UniProtKB-SubCell"/>
</dbReference>
<dbReference type="AlphaFoldDB" id="A0A835S2U1"/>
<dbReference type="FunFam" id="3.90.550.10:FF:000003">
    <property type="entry name" value="2-C-methyl-D-erythritol 4-phosphate cytidylyltransferase"/>
    <property type="match status" value="1"/>
</dbReference>
<keyword evidence="11 20" id="KW-1133">Transmembrane helix</keyword>
<dbReference type="EC" id="2.7.7.60" evidence="5"/>
<evidence type="ECO:0000256" key="20">
    <source>
        <dbReference type="SAM" id="Phobius"/>
    </source>
</evidence>
<keyword evidence="7" id="KW-0808">Transferase</keyword>
<dbReference type="PROSITE" id="PS01295">
    <property type="entry name" value="ISPD"/>
    <property type="match status" value="1"/>
</dbReference>
<feature type="domain" description="Ionotropic glutamate receptor C-terminal" evidence="21">
    <location>
        <begin position="676"/>
        <end position="998"/>
    </location>
</feature>
<evidence type="ECO:0000256" key="9">
    <source>
        <dbReference type="ARBA" id="ARBA00022695"/>
    </source>
</evidence>
<dbReference type="InterPro" id="IPR015683">
    <property type="entry name" value="Ionotropic_Glu_rcpt"/>
</dbReference>
<dbReference type="SMART" id="SM00079">
    <property type="entry name" value="PBPe"/>
    <property type="match status" value="1"/>
</dbReference>
<evidence type="ECO:0000256" key="14">
    <source>
        <dbReference type="ARBA" id="ARBA00023170"/>
    </source>
</evidence>
<comment type="caution">
    <text evidence="22">The sequence shown here is derived from an EMBL/GenBank/DDBJ whole genome shotgun (WGS) entry which is preliminary data.</text>
</comment>
<feature type="transmembrane region" description="Helical" evidence="20">
    <location>
        <begin position="834"/>
        <end position="856"/>
    </location>
</feature>
<evidence type="ECO:0000256" key="2">
    <source>
        <dbReference type="ARBA" id="ARBA00004787"/>
    </source>
</evidence>
<evidence type="ECO:0000256" key="18">
    <source>
        <dbReference type="ARBA" id="ARBA00023303"/>
    </source>
</evidence>
<dbReference type="InterPro" id="IPR018294">
    <property type="entry name" value="ISPD_synthase_CS"/>
</dbReference>
<dbReference type="Gene3D" id="3.40.190.10">
    <property type="entry name" value="Periplasmic binding protein-like II"/>
    <property type="match status" value="2"/>
</dbReference>
<dbReference type="Proteomes" id="UP000639772">
    <property type="component" value="Chromosome 1"/>
</dbReference>
<dbReference type="Gene3D" id="1.10.287.70">
    <property type="match status" value="1"/>
</dbReference>
<dbReference type="SUPFAM" id="SSF53850">
    <property type="entry name" value="Periplasmic binding protein-like II"/>
    <property type="match status" value="1"/>
</dbReference>
<evidence type="ECO:0000256" key="6">
    <source>
        <dbReference type="ARBA" id="ARBA00022448"/>
    </source>
</evidence>
<evidence type="ECO:0000313" key="22">
    <source>
        <dbReference type="EMBL" id="KAG0503270.1"/>
    </source>
</evidence>
<evidence type="ECO:0000256" key="7">
    <source>
        <dbReference type="ARBA" id="ARBA00022679"/>
    </source>
</evidence>
<dbReference type="InterPro" id="IPR029044">
    <property type="entry name" value="Nucleotide-diphossugar_trans"/>
</dbReference>
<evidence type="ECO:0000256" key="13">
    <source>
        <dbReference type="ARBA" id="ARBA00023136"/>
    </source>
</evidence>
<accession>A0A835S2U1</accession>
<dbReference type="SUPFAM" id="SSF53448">
    <property type="entry name" value="Nucleotide-diphospho-sugar transferases"/>
    <property type="match status" value="1"/>
</dbReference>
<keyword evidence="9" id="KW-0548">Nucleotidyltransferase</keyword>
<dbReference type="SUPFAM" id="SSF53822">
    <property type="entry name" value="Periplasmic binding protein-like I"/>
    <property type="match status" value="1"/>
</dbReference>
<evidence type="ECO:0000256" key="8">
    <source>
        <dbReference type="ARBA" id="ARBA00022692"/>
    </source>
</evidence>
<dbReference type="FunFam" id="3.40.190.10:FF:000054">
    <property type="entry name" value="Glutamate receptor"/>
    <property type="match status" value="1"/>
</dbReference>
<evidence type="ECO:0000256" key="5">
    <source>
        <dbReference type="ARBA" id="ARBA00012526"/>
    </source>
</evidence>
<organism evidence="22 23">
    <name type="scientific">Vanilla planifolia</name>
    <name type="common">Vanilla</name>
    <dbReference type="NCBI Taxonomy" id="51239"/>
    <lineage>
        <taxon>Eukaryota</taxon>
        <taxon>Viridiplantae</taxon>
        <taxon>Streptophyta</taxon>
        <taxon>Embryophyta</taxon>
        <taxon>Tracheophyta</taxon>
        <taxon>Spermatophyta</taxon>
        <taxon>Magnoliopsida</taxon>
        <taxon>Liliopsida</taxon>
        <taxon>Asparagales</taxon>
        <taxon>Orchidaceae</taxon>
        <taxon>Vanilloideae</taxon>
        <taxon>Vanilleae</taxon>
        <taxon>Vanilla</taxon>
    </lineage>
</organism>
<evidence type="ECO:0000256" key="4">
    <source>
        <dbReference type="ARBA" id="ARBA00009789"/>
    </source>
</evidence>
<keyword evidence="6" id="KW-0813">Transport</keyword>
<dbReference type="GO" id="GO:0050518">
    <property type="term" value="F:2-C-methyl-D-erythritol 4-phosphate cytidylyltransferase activity"/>
    <property type="evidence" value="ECO:0007669"/>
    <property type="project" value="UniProtKB-EC"/>
</dbReference>
<evidence type="ECO:0000256" key="17">
    <source>
        <dbReference type="ARBA" id="ARBA00023286"/>
    </source>
</evidence>
<dbReference type="GO" id="GO:0015276">
    <property type="term" value="F:ligand-gated monoatomic ion channel activity"/>
    <property type="evidence" value="ECO:0007669"/>
    <property type="project" value="InterPro"/>
</dbReference>
<feature type="transmembrane region" description="Helical" evidence="20">
    <location>
        <begin position="1018"/>
        <end position="1041"/>
    </location>
</feature>
<comment type="subcellular location">
    <subcellularLocation>
        <location evidence="1">Membrane</location>
        <topology evidence="1">Multi-pass membrane protein</topology>
    </subcellularLocation>
</comment>
<evidence type="ECO:0000256" key="19">
    <source>
        <dbReference type="ARBA" id="ARBA00069967"/>
    </source>
</evidence>
<evidence type="ECO:0000256" key="15">
    <source>
        <dbReference type="ARBA" id="ARBA00023180"/>
    </source>
</evidence>
<dbReference type="Gene3D" id="3.90.550.10">
    <property type="entry name" value="Spore Coat Polysaccharide Biosynthesis Protein SpsA, Chain A"/>
    <property type="match status" value="1"/>
</dbReference>
<dbReference type="Pfam" id="PF01128">
    <property type="entry name" value="IspD"/>
    <property type="match status" value="1"/>
</dbReference>
<evidence type="ECO:0000256" key="12">
    <source>
        <dbReference type="ARBA" id="ARBA00023065"/>
    </source>
</evidence>
<dbReference type="InterPro" id="IPR001828">
    <property type="entry name" value="ANF_lig-bd_rcpt"/>
</dbReference>
<dbReference type="HAMAP" id="MF_00108">
    <property type="entry name" value="IspD"/>
    <property type="match status" value="1"/>
</dbReference>
<keyword evidence="16" id="KW-0414">Isoprene biosynthesis</keyword>
<dbReference type="PANTHER" id="PTHR18966">
    <property type="entry name" value="IONOTROPIC GLUTAMATE RECEPTOR"/>
    <property type="match status" value="1"/>
</dbReference>
<evidence type="ECO:0000256" key="3">
    <source>
        <dbReference type="ARBA" id="ARBA00008685"/>
    </source>
</evidence>
<evidence type="ECO:0000256" key="11">
    <source>
        <dbReference type="ARBA" id="ARBA00022989"/>
    </source>
</evidence>
<dbReference type="InterPro" id="IPR028082">
    <property type="entry name" value="Peripla_BP_I"/>
</dbReference>
<comment type="similarity">
    <text evidence="3">Belongs to the glutamate-gated ion channel (TC 1.A.10.1) family.</text>
</comment>
<proteinExistence type="inferred from homology"/>
<dbReference type="NCBIfam" id="TIGR00453">
    <property type="entry name" value="ispD"/>
    <property type="match status" value="1"/>
</dbReference>
<dbReference type="FunFam" id="3.40.190.10:FF:000175">
    <property type="entry name" value="Glutamate receptor"/>
    <property type="match status" value="1"/>
</dbReference>
<reference evidence="22 23" key="1">
    <citation type="journal article" date="2020" name="Nat. Food">
        <title>A phased Vanilla planifolia genome enables genetic improvement of flavour and production.</title>
        <authorList>
            <person name="Hasing T."/>
            <person name="Tang H."/>
            <person name="Brym M."/>
            <person name="Khazi F."/>
            <person name="Huang T."/>
            <person name="Chambers A.H."/>
        </authorList>
    </citation>
    <scope>NUCLEOTIDE SEQUENCE [LARGE SCALE GENOMIC DNA]</scope>
    <source>
        <tissue evidence="22">Leaf</tissue>
    </source>
</reference>
<gene>
    <name evidence="22" type="ORF">HPP92_003342</name>
</gene>
<evidence type="ECO:0000259" key="21">
    <source>
        <dbReference type="SMART" id="SM00079"/>
    </source>
</evidence>
<feature type="transmembrane region" description="Helical" evidence="20">
    <location>
        <begin position="776"/>
        <end position="796"/>
    </location>
</feature>
<keyword evidence="14" id="KW-0675">Receptor</keyword>
<comment type="similarity">
    <text evidence="4">Belongs to the IspD/TarI cytidylyltransferase family. IspD subfamily.</text>
</comment>
<dbReference type="Pfam" id="PF01094">
    <property type="entry name" value="ANF_receptor"/>
    <property type="match status" value="1"/>
</dbReference>
<keyword evidence="8 20" id="KW-0812">Transmembrane</keyword>
<name>A0A835S2U1_VANPL</name>
<evidence type="ECO:0000256" key="16">
    <source>
        <dbReference type="ARBA" id="ARBA00023229"/>
    </source>
</evidence>
<dbReference type="Gene3D" id="3.40.50.2300">
    <property type="match status" value="3"/>
</dbReference>
<sequence>MALRHCQLSQPHLALPSRITSPLSVFPAFTKAHCPRFRLSWSSRRCVALRPAQIKCNAVAERLVEEGSESVKDKSVSVLLLAGGKGKRMGVSMPKQYLSLLGKPIALYSLFTFSELSEVKEIVVVCEPSYQNLFEDIIEEVNVDIKFALPGKERQDSVFNGLQEVDGSSELVCIHDSARPLVLSTDVRKVLKDGWLNGAAVLGVPVKATIKEANKDSFVTRTFDRKTLWEMQTPQVIKPDLLRAGFELVNREGLEVTDDASIVEYLSHPVYITEGSYTNIKVTTPDDLLVAESILSLYSSRVCCMSALAFAHVAHCEDHWKWGQMNEAGRRQDVDFIKPPNAQLPWSLSCALNTLLATSLLLSSCSLCLLRTGGGQNSTSIQYKPTVVNVGALFTLNSTIGRVAELAIKLAVDDVNENPSVLAGTRLRMIVRDTNCSGFLGTIEALQLMANDVVAIIGPQSSGVAHIVSEAVSELNVPLLSFAATDPTLSSSQYPYFLRTTQSDYFQMNAVADMIDYFGWREVIAIFVDDDYGRGGISVLGDALALKRAKISYKAAIPPNFDQSELSELLVKVNLMESRVYVVHANPDSGLTGQIRFNSDGDLVHPGYDILNIAGTGLRRIGFWSNSSGLTVIAPETLYGQPSNISTYSRFLYDVIWPGETTMKPRGWVFPDNGKMLRIGIPKPSKLQGIFSLLPYPVPLQFIVFGNGSTNPNYDELVQKVADNYFDAAVGDISIVTNRTRIVDFTQPYTESGLIIVTPVREKSTTPWAFLKPFSLKMWCVTGFFFVLVGVVVWILEHRMNTEFRGSKRRQLVTICWFGFSTMFFAHRENTVSALGRFVVIIWLFVVLIITSSYTASLTSMLTVQQLSSGINGLDNLISSKDPVGYQFGSFSKNYLTQELGIAESRLVALNSPEEYAKALDQGPNGGGVAAIVDELPYVELFLSSHCKDTMVGQVFTKSGWGFAFQRDSPLAVDLSTAILSLSEKGDLQRIHDKWLTHTSCNPQDASIQSNCLSLKSFWGLFLICGVSCIVALSIFFARILCQYNKYMSPDEEETTTPEISPVMANKRSPAQLRSIKGLLNFVDKKEEEVKNVIKRKSSDKCQLSIGSVIDDQLNTQA</sequence>
<protein>
    <recommendedName>
        <fullName evidence="19">2-C-methyl-D-erythritol 4-phosphate cytidylyltransferase, chloroplastic</fullName>
        <ecNumber evidence="5">2.7.7.60</ecNumber>
    </recommendedName>
</protein>
<dbReference type="EMBL" id="JADCNM010000001">
    <property type="protein sequence ID" value="KAG0503270.1"/>
    <property type="molecule type" value="Genomic_DNA"/>
</dbReference>
<keyword evidence="17" id="KW-1071">Ligand-gated ion channel</keyword>
<evidence type="ECO:0000313" key="23">
    <source>
        <dbReference type="Proteomes" id="UP000639772"/>
    </source>
</evidence>
<dbReference type="CDD" id="cd13686">
    <property type="entry name" value="GluR_Plant"/>
    <property type="match status" value="1"/>
</dbReference>
<dbReference type="CDD" id="cd02516">
    <property type="entry name" value="CDP-ME_synthetase"/>
    <property type="match status" value="1"/>
</dbReference>
<dbReference type="InterPro" id="IPR001228">
    <property type="entry name" value="IspD"/>
</dbReference>
<dbReference type="GO" id="GO:1901701">
    <property type="term" value="P:cellular response to oxygen-containing compound"/>
    <property type="evidence" value="ECO:0007669"/>
    <property type="project" value="UniProtKB-ARBA"/>
</dbReference>
<evidence type="ECO:0000256" key="10">
    <source>
        <dbReference type="ARBA" id="ARBA00022729"/>
    </source>
</evidence>
<dbReference type="OrthoDB" id="5984008at2759"/>
<dbReference type="FunFam" id="1.10.287.70:FF:000037">
    <property type="entry name" value="Glutamate receptor"/>
    <property type="match status" value="1"/>
</dbReference>
<dbReference type="GO" id="GO:0009611">
    <property type="term" value="P:response to wounding"/>
    <property type="evidence" value="ECO:0007669"/>
    <property type="project" value="UniProtKB-ARBA"/>
</dbReference>
<dbReference type="GO" id="GO:0019288">
    <property type="term" value="P:isopentenyl diphosphate biosynthetic process, methylerythritol 4-phosphate pathway"/>
    <property type="evidence" value="ECO:0007669"/>
    <property type="project" value="UniProtKB-UniPathway"/>
</dbReference>
<keyword evidence="15" id="KW-0325">Glycoprotein</keyword>
<dbReference type="Pfam" id="PF00060">
    <property type="entry name" value="Lig_chan"/>
    <property type="match status" value="1"/>
</dbReference>
<dbReference type="InterPro" id="IPR034683">
    <property type="entry name" value="IspD/TarI"/>
</dbReference>
<keyword evidence="18" id="KW-0407">Ion channel</keyword>
<comment type="pathway">
    <text evidence="2">Isoprenoid biosynthesis; isopentenyl diphosphate biosynthesis via DXP pathway; isopentenyl diphosphate from 1-deoxy-D-xylulose 5-phosphate: step 2/6.</text>
</comment>
<keyword evidence="13 20" id="KW-0472">Membrane</keyword>
<dbReference type="UniPathway" id="UPA00056">
    <property type="reaction ID" value="UER00093"/>
</dbReference>
<keyword evidence="12" id="KW-0406">Ion transport</keyword>
<dbReference type="InterPro" id="IPR001320">
    <property type="entry name" value="Iontro_rcpt_C"/>
</dbReference>
<dbReference type="GO" id="GO:0007165">
    <property type="term" value="P:signal transduction"/>
    <property type="evidence" value="ECO:0007669"/>
    <property type="project" value="UniProtKB-ARBA"/>
</dbReference>
<keyword evidence="10" id="KW-0732">Signal</keyword>